<feature type="region of interest" description="Disordered" evidence="1">
    <location>
        <begin position="1"/>
        <end position="131"/>
    </location>
</feature>
<sequence>GRPVPGVRDAVGSLTHQGERPRGAGAAAAEPAQGARRSCRGAAGLRGAHAQSSPPVAVANSPPRPRQKRTERGPNLRAGPARAQAGPEPREPPGPNPAPKAPHAKAHWPAAGRPFPRDAARDATPEAACAGRGGLAHVTRLRKRAGPRRLVSRRPARSVDGGAGMFSAGAESLLHQAREIEDGELRQFCSRLSQLLGAEDAGPEAVDGLQRLFLIVSATKYPRRGTEGRRSAAWASACAKSSRAGRPRGPASGTSSLSWPRSSASPRAASRKVG</sequence>
<dbReference type="InterPro" id="IPR056857">
    <property type="entry name" value="TPR_AP5Z1_N"/>
</dbReference>
<feature type="compositionally biased region" description="Basic residues" evidence="1">
    <location>
        <begin position="144"/>
        <end position="156"/>
    </location>
</feature>
<protein>
    <submittedName>
        <fullName evidence="3">Adaptor related protein complex 5 subunit zeta 1</fullName>
    </submittedName>
</protein>
<dbReference type="PANTHER" id="PTHR46488">
    <property type="entry name" value="AP-5 COMPLEX SUBUNIT ZETA-1"/>
    <property type="match status" value="1"/>
</dbReference>
<feature type="region of interest" description="Disordered" evidence="1">
    <location>
        <begin position="222"/>
        <end position="274"/>
    </location>
</feature>
<dbReference type="Pfam" id="PF25153">
    <property type="entry name" value="TPR_AP5Z1"/>
    <property type="match status" value="1"/>
</dbReference>
<dbReference type="PANTHER" id="PTHR46488:SF1">
    <property type="entry name" value="AP-5 COMPLEX SUBUNIT ZETA-1"/>
    <property type="match status" value="1"/>
</dbReference>
<feature type="domain" description="AP-5 complex subunit zeta-1 N-terminal TPR" evidence="2">
    <location>
        <begin position="165"/>
        <end position="224"/>
    </location>
</feature>
<reference evidence="3" key="3">
    <citation type="submission" date="2025-09" db="UniProtKB">
        <authorList>
            <consortium name="Ensembl"/>
        </authorList>
    </citation>
    <scope>IDENTIFICATION</scope>
    <source>
        <strain evidence="3">Thorbecke</strain>
    </source>
</reference>
<dbReference type="AlphaFoldDB" id="A0A5F9C6X1"/>
<name>A0A5F9C6X1_RABIT</name>
<gene>
    <name evidence="3" type="primary">AP5Z1</name>
</gene>
<dbReference type="Bgee" id="ENSOCUG00000021338">
    <property type="expression patterns" value="Expressed in uterus and 18 other cell types or tissues"/>
</dbReference>
<evidence type="ECO:0000259" key="2">
    <source>
        <dbReference type="Pfam" id="PF25153"/>
    </source>
</evidence>
<proteinExistence type="predicted"/>
<feature type="compositionally biased region" description="Low complexity" evidence="1">
    <location>
        <begin position="255"/>
        <end position="268"/>
    </location>
</feature>
<dbReference type="Ensembl" id="ENSOCUT00000043935.1">
    <property type="protein sequence ID" value="ENSOCUP00000029592.1"/>
    <property type="gene ID" value="ENSOCUG00000021338.3"/>
</dbReference>
<dbReference type="GO" id="GO:0044599">
    <property type="term" value="C:AP-5 adaptor complex"/>
    <property type="evidence" value="ECO:0007669"/>
    <property type="project" value="InterPro"/>
</dbReference>
<dbReference type="Proteomes" id="UP000001811">
    <property type="component" value="Unplaced"/>
</dbReference>
<evidence type="ECO:0000313" key="4">
    <source>
        <dbReference type="Proteomes" id="UP000001811"/>
    </source>
</evidence>
<dbReference type="InterPro" id="IPR028222">
    <property type="entry name" value="AP5Z1"/>
</dbReference>
<dbReference type="GeneTree" id="ENSGT00390000017592"/>
<reference evidence="3 4" key="1">
    <citation type="journal article" date="2011" name="Nature">
        <title>A high-resolution map of human evolutionary constraint using 29 mammals.</title>
        <authorList>
            <person name="Lindblad-Toh K."/>
            <person name="Garber M."/>
            <person name="Zuk O."/>
            <person name="Lin M.F."/>
            <person name="Parker B.J."/>
            <person name="Washietl S."/>
            <person name="Kheradpour P."/>
            <person name="Ernst J."/>
            <person name="Jordan G."/>
            <person name="Mauceli E."/>
            <person name="Ward L.D."/>
            <person name="Lowe C.B."/>
            <person name="Holloway A.K."/>
            <person name="Clamp M."/>
            <person name="Gnerre S."/>
            <person name="Alfoldi J."/>
            <person name="Beal K."/>
            <person name="Chang J."/>
            <person name="Clawson H."/>
            <person name="Cuff J."/>
            <person name="Di Palma F."/>
            <person name="Fitzgerald S."/>
            <person name="Flicek P."/>
            <person name="Guttman M."/>
            <person name="Hubisz M.J."/>
            <person name="Jaffe D.B."/>
            <person name="Jungreis I."/>
            <person name="Kent W.J."/>
            <person name="Kostka D."/>
            <person name="Lara M."/>
            <person name="Martins A.L."/>
            <person name="Massingham T."/>
            <person name="Moltke I."/>
            <person name="Raney B.J."/>
            <person name="Rasmussen M.D."/>
            <person name="Robinson J."/>
            <person name="Stark A."/>
            <person name="Vilella A.J."/>
            <person name="Wen J."/>
            <person name="Xie X."/>
            <person name="Zody M.C."/>
            <person name="Baldwin J."/>
            <person name="Bloom T."/>
            <person name="Chin C.W."/>
            <person name="Heiman D."/>
            <person name="Nicol R."/>
            <person name="Nusbaum C."/>
            <person name="Young S."/>
            <person name="Wilkinson J."/>
            <person name="Worley K.C."/>
            <person name="Kovar C.L."/>
            <person name="Muzny D.M."/>
            <person name="Gibbs R.A."/>
            <person name="Cree A."/>
            <person name="Dihn H.H."/>
            <person name="Fowler G."/>
            <person name="Jhangiani S."/>
            <person name="Joshi V."/>
            <person name="Lee S."/>
            <person name="Lewis L.R."/>
            <person name="Nazareth L.V."/>
            <person name="Okwuonu G."/>
            <person name="Santibanez J."/>
            <person name="Warren W.C."/>
            <person name="Mardis E.R."/>
            <person name="Weinstock G.M."/>
            <person name="Wilson R.K."/>
            <person name="Delehaunty K."/>
            <person name="Dooling D."/>
            <person name="Fronik C."/>
            <person name="Fulton L."/>
            <person name="Fulton B."/>
            <person name="Graves T."/>
            <person name="Minx P."/>
            <person name="Sodergren E."/>
            <person name="Birney E."/>
            <person name="Margulies E.H."/>
            <person name="Herrero J."/>
            <person name="Green E.D."/>
            <person name="Haussler D."/>
            <person name="Siepel A."/>
            <person name="Goldman N."/>
            <person name="Pollard K.S."/>
            <person name="Pedersen J.S."/>
            <person name="Lander E.S."/>
            <person name="Kellis M."/>
        </authorList>
    </citation>
    <scope>NUCLEOTIDE SEQUENCE [LARGE SCALE GENOMIC DNA]</scope>
    <source>
        <strain evidence="4">Thorbecke</strain>
    </source>
</reference>
<feature type="compositionally biased region" description="Low complexity" evidence="1">
    <location>
        <begin position="78"/>
        <end position="87"/>
    </location>
</feature>
<accession>A0A5F9C6X1</accession>
<keyword evidence="4" id="KW-1185">Reference proteome</keyword>
<evidence type="ECO:0000313" key="3">
    <source>
        <dbReference type="Ensembl" id="ENSOCUP00000029592.1"/>
    </source>
</evidence>
<organism evidence="3 4">
    <name type="scientific">Oryctolagus cuniculus</name>
    <name type="common">Rabbit</name>
    <dbReference type="NCBI Taxonomy" id="9986"/>
    <lineage>
        <taxon>Eukaryota</taxon>
        <taxon>Metazoa</taxon>
        <taxon>Chordata</taxon>
        <taxon>Craniata</taxon>
        <taxon>Vertebrata</taxon>
        <taxon>Euteleostomi</taxon>
        <taxon>Mammalia</taxon>
        <taxon>Eutheria</taxon>
        <taxon>Euarchontoglires</taxon>
        <taxon>Glires</taxon>
        <taxon>Lagomorpha</taxon>
        <taxon>Leporidae</taxon>
        <taxon>Oryctolagus</taxon>
    </lineage>
</organism>
<evidence type="ECO:0000256" key="1">
    <source>
        <dbReference type="SAM" id="MobiDB-lite"/>
    </source>
</evidence>
<feature type="compositionally biased region" description="Low complexity" evidence="1">
    <location>
        <begin position="231"/>
        <end position="244"/>
    </location>
</feature>
<reference evidence="3" key="2">
    <citation type="submission" date="2025-08" db="UniProtKB">
        <authorList>
            <consortium name="Ensembl"/>
        </authorList>
    </citation>
    <scope>IDENTIFICATION</scope>
    <source>
        <strain evidence="3">Thorbecke</strain>
    </source>
</reference>
<feature type="compositionally biased region" description="Basic and acidic residues" evidence="1">
    <location>
        <begin position="115"/>
        <end position="124"/>
    </location>
</feature>
<feature type="region of interest" description="Disordered" evidence="1">
    <location>
        <begin position="144"/>
        <end position="163"/>
    </location>
</feature>
<feature type="compositionally biased region" description="Low complexity" evidence="1">
    <location>
        <begin position="23"/>
        <end position="36"/>
    </location>
</feature>